<reference evidence="1 2" key="1">
    <citation type="submission" date="2023-08" db="EMBL/GenBank/DDBJ databases">
        <title>Black Yeasts Isolated from many extreme environments.</title>
        <authorList>
            <person name="Coleine C."/>
            <person name="Stajich J.E."/>
            <person name="Selbmann L."/>
        </authorList>
    </citation>
    <scope>NUCLEOTIDE SEQUENCE [LARGE SCALE GENOMIC DNA]</scope>
    <source>
        <strain evidence="1 2">CCFEE 5935</strain>
    </source>
</reference>
<dbReference type="RefSeq" id="XP_064653609.1">
    <property type="nucleotide sequence ID" value="XM_064808189.1"/>
</dbReference>
<accession>A0AAV9NU35</accession>
<protein>
    <submittedName>
        <fullName evidence="1">Uncharacterized protein</fullName>
    </submittedName>
</protein>
<organism evidence="1 2">
    <name type="scientific">Saxophila tyrrhenica</name>
    <dbReference type="NCBI Taxonomy" id="1690608"/>
    <lineage>
        <taxon>Eukaryota</taxon>
        <taxon>Fungi</taxon>
        <taxon>Dikarya</taxon>
        <taxon>Ascomycota</taxon>
        <taxon>Pezizomycotina</taxon>
        <taxon>Dothideomycetes</taxon>
        <taxon>Dothideomycetidae</taxon>
        <taxon>Mycosphaerellales</taxon>
        <taxon>Extremaceae</taxon>
        <taxon>Saxophila</taxon>
    </lineage>
</organism>
<proteinExistence type="predicted"/>
<evidence type="ECO:0000313" key="2">
    <source>
        <dbReference type="Proteomes" id="UP001337655"/>
    </source>
</evidence>
<dbReference type="GeneID" id="89932297"/>
<sequence>MYSTEDRTNTFFRDTTPLVLEDPRVMEEFVAWLGQVHPHHRAVVRASLRSPDWKNDRNRAAASRQEFKVSKERVLKTLPGLTPSKARYFAAAIRKFLDTSNEDTSNEEPWIEEQAVYDTAISSEPRHHFRLVRISERRARSVRVGRAENLKTRIHYVLVWDSFEKLKRNAPRQHICATGRRETRTQAADRLYREALGDTPQTGDDFRRLKEDAAFGGRLFAIVRAVGMSGLAIVGRGTADLYRRNLTIDDITQVCNLCQGYSTVFARRVEMKKDEGAKCLVSEALHCGYDPADLSSDKTELSSWLSQNHRELLQTTVQDPPRQHDLPPPEVAGRSLGMMMVPPPEAGALQGGNAYFLGGVDEASLGPHSTSYQVDPSEPDCIDWESYFPNVYPPLYL</sequence>
<dbReference type="AlphaFoldDB" id="A0AAV9NU35"/>
<name>A0AAV9NU35_9PEZI</name>
<evidence type="ECO:0000313" key="1">
    <source>
        <dbReference type="EMBL" id="KAK5163039.1"/>
    </source>
</evidence>
<gene>
    <name evidence="1" type="ORF">LTR77_010973</name>
</gene>
<keyword evidence="2" id="KW-1185">Reference proteome</keyword>
<dbReference type="EMBL" id="JAVRRT010000029">
    <property type="protein sequence ID" value="KAK5163039.1"/>
    <property type="molecule type" value="Genomic_DNA"/>
</dbReference>
<comment type="caution">
    <text evidence="1">The sequence shown here is derived from an EMBL/GenBank/DDBJ whole genome shotgun (WGS) entry which is preliminary data.</text>
</comment>
<dbReference type="Proteomes" id="UP001337655">
    <property type="component" value="Unassembled WGS sequence"/>
</dbReference>